<evidence type="ECO:0000313" key="1">
    <source>
        <dbReference type="EMBL" id="KAJ1141616.1"/>
    </source>
</evidence>
<dbReference type="EMBL" id="JANPWB010000010">
    <property type="protein sequence ID" value="KAJ1141616.1"/>
    <property type="molecule type" value="Genomic_DNA"/>
</dbReference>
<comment type="caution">
    <text evidence="1">The sequence shown here is derived from an EMBL/GenBank/DDBJ whole genome shotgun (WGS) entry which is preliminary data.</text>
</comment>
<gene>
    <name evidence="1" type="ORF">NDU88_007944</name>
</gene>
<keyword evidence="2" id="KW-1185">Reference proteome</keyword>
<dbReference type="Proteomes" id="UP001066276">
    <property type="component" value="Chromosome 6"/>
</dbReference>
<proteinExistence type="predicted"/>
<sequence>MVCIDDWKVALHVKKDDCMTLKRPSSSRQTNSGNGSKPRWNSYAIEAGWKTTLTAYRQRLHPEGDKTGAMLARLRRQRETRETFRDMVEWEVAEEIRMKHVRTDEKLVNDLAAWAPMRELRDPPDELMGHGGRE</sequence>
<name>A0AAV7QM84_PLEWA</name>
<reference evidence="1" key="1">
    <citation type="journal article" date="2022" name="bioRxiv">
        <title>Sequencing and chromosome-scale assembly of the giantPleurodeles waltlgenome.</title>
        <authorList>
            <person name="Brown T."/>
            <person name="Elewa A."/>
            <person name="Iarovenko S."/>
            <person name="Subramanian E."/>
            <person name="Araus A.J."/>
            <person name="Petzold A."/>
            <person name="Susuki M."/>
            <person name="Suzuki K.-i.T."/>
            <person name="Hayashi T."/>
            <person name="Toyoda A."/>
            <person name="Oliveira C."/>
            <person name="Osipova E."/>
            <person name="Leigh N.D."/>
            <person name="Simon A."/>
            <person name="Yun M.H."/>
        </authorList>
    </citation>
    <scope>NUCLEOTIDE SEQUENCE</scope>
    <source>
        <strain evidence="1">20211129_DDA</strain>
        <tissue evidence="1">Liver</tissue>
    </source>
</reference>
<dbReference type="AlphaFoldDB" id="A0AAV7QM84"/>
<protein>
    <submittedName>
        <fullName evidence="1">Uncharacterized protein</fullName>
    </submittedName>
</protein>
<evidence type="ECO:0000313" key="2">
    <source>
        <dbReference type="Proteomes" id="UP001066276"/>
    </source>
</evidence>
<organism evidence="1 2">
    <name type="scientific">Pleurodeles waltl</name>
    <name type="common">Iberian ribbed newt</name>
    <dbReference type="NCBI Taxonomy" id="8319"/>
    <lineage>
        <taxon>Eukaryota</taxon>
        <taxon>Metazoa</taxon>
        <taxon>Chordata</taxon>
        <taxon>Craniata</taxon>
        <taxon>Vertebrata</taxon>
        <taxon>Euteleostomi</taxon>
        <taxon>Amphibia</taxon>
        <taxon>Batrachia</taxon>
        <taxon>Caudata</taxon>
        <taxon>Salamandroidea</taxon>
        <taxon>Salamandridae</taxon>
        <taxon>Pleurodelinae</taxon>
        <taxon>Pleurodeles</taxon>
    </lineage>
</organism>
<accession>A0AAV7QM84</accession>